<feature type="region of interest" description="Disordered" evidence="1">
    <location>
        <begin position="31"/>
        <end position="57"/>
    </location>
</feature>
<keyword evidence="3" id="KW-1185">Reference proteome</keyword>
<organism evidence="2 3">
    <name type="scientific">Jatropha curcas</name>
    <name type="common">Barbados nut</name>
    <dbReference type="NCBI Taxonomy" id="180498"/>
    <lineage>
        <taxon>Eukaryota</taxon>
        <taxon>Viridiplantae</taxon>
        <taxon>Streptophyta</taxon>
        <taxon>Embryophyta</taxon>
        <taxon>Tracheophyta</taxon>
        <taxon>Spermatophyta</taxon>
        <taxon>Magnoliopsida</taxon>
        <taxon>eudicotyledons</taxon>
        <taxon>Gunneridae</taxon>
        <taxon>Pentapetalae</taxon>
        <taxon>rosids</taxon>
        <taxon>fabids</taxon>
        <taxon>Malpighiales</taxon>
        <taxon>Euphorbiaceae</taxon>
        <taxon>Crotonoideae</taxon>
        <taxon>Jatropheae</taxon>
        <taxon>Jatropha</taxon>
    </lineage>
</organism>
<feature type="compositionally biased region" description="Low complexity" evidence="1">
    <location>
        <begin position="31"/>
        <end position="42"/>
    </location>
</feature>
<reference evidence="2 3" key="1">
    <citation type="journal article" date="2014" name="PLoS ONE">
        <title>Global Analysis of Gene Expression Profiles in Physic Nut (Jatropha curcas L.) Seedlings Exposed to Salt Stress.</title>
        <authorList>
            <person name="Zhang L."/>
            <person name="Zhang C."/>
            <person name="Wu P."/>
            <person name="Chen Y."/>
            <person name="Li M."/>
            <person name="Jiang H."/>
            <person name="Wu G."/>
        </authorList>
    </citation>
    <scope>NUCLEOTIDE SEQUENCE [LARGE SCALE GENOMIC DNA]</scope>
    <source>
        <strain evidence="3">cv. GZQX0401</strain>
        <tissue evidence="2">Young leaves</tissue>
    </source>
</reference>
<accession>A0A067KSA1</accession>
<dbReference type="Proteomes" id="UP000027138">
    <property type="component" value="Unassembled WGS sequence"/>
</dbReference>
<sequence>MSCCGPTGGEVNQKDMPELYGRRSEETRALVSSLTLRSLTTSRSRRRKRGTTSPSSATVVAVWKPTLCSISEDNVVMVVEEGTERVVKRKSSGGGGSRNIASVASFNEDYRHNNHFTAIPTFSATPFMF</sequence>
<evidence type="ECO:0000256" key="1">
    <source>
        <dbReference type="SAM" id="MobiDB-lite"/>
    </source>
</evidence>
<dbReference type="AlphaFoldDB" id="A0A067KSA1"/>
<protein>
    <submittedName>
        <fullName evidence="2">Uncharacterized protein</fullName>
    </submittedName>
</protein>
<proteinExistence type="predicted"/>
<dbReference type="PANTHER" id="PTHR35318">
    <property type="entry name" value="BNAA10G08410D PROTEIN"/>
    <property type="match status" value="1"/>
</dbReference>
<evidence type="ECO:0000313" key="2">
    <source>
        <dbReference type="EMBL" id="KDP39012.1"/>
    </source>
</evidence>
<gene>
    <name evidence="2" type="ORF">JCGZ_00769</name>
</gene>
<dbReference type="PANTHER" id="PTHR35318:SF2">
    <property type="entry name" value="OS08G0138900 PROTEIN"/>
    <property type="match status" value="1"/>
</dbReference>
<dbReference type="OrthoDB" id="1917265at2759"/>
<name>A0A067KSA1_JATCU</name>
<evidence type="ECO:0000313" key="3">
    <source>
        <dbReference type="Proteomes" id="UP000027138"/>
    </source>
</evidence>
<dbReference type="EMBL" id="KK914353">
    <property type="protein sequence ID" value="KDP39012.1"/>
    <property type="molecule type" value="Genomic_DNA"/>
</dbReference>